<keyword evidence="4" id="KW-0788">Thiol protease</keyword>
<reference evidence="7" key="1">
    <citation type="journal article" date="2016" name="Front. Microbiol.">
        <title>Complete Genome Sequence of Clostridium estertheticum DSM 8809, a Microbe Identified in Spoiled Vacuum Packed Beef.</title>
        <authorList>
            <person name="Yu Z."/>
            <person name="Gunn L."/>
            <person name="Brennan E."/>
            <person name="Reid R."/>
            <person name="Wall P.G."/>
            <person name="Gaora O.P."/>
            <person name="Hurley D."/>
            <person name="Bolton D."/>
            <person name="Fanning S."/>
        </authorList>
    </citation>
    <scope>NUCLEOTIDE SEQUENCE [LARGE SCALE GENOMIC DNA]</scope>
    <source>
        <strain evidence="7">DSM 8809</strain>
    </source>
</reference>
<evidence type="ECO:0000259" key="5">
    <source>
        <dbReference type="PROSITE" id="PS51935"/>
    </source>
</evidence>
<evidence type="ECO:0000313" key="7">
    <source>
        <dbReference type="Proteomes" id="UP000182569"/>
    </source>
</evidence>
<evidence type="ECO:0000256" key="2">
    <source>
        <dbReference type="ARBA" id="ARBA00022670"/>
    </source>
</evidence>
<dbReference type="SUPFAM" id="SSF54001">
    <property type="entry name" value="Cysteine proteinases"/>
    <property type="match status" value="1"/>
</dbReference>
<evidence type="ECO:0000256" key="1">
    <source>
        <dbReference type="ARBA" id="ARBA00007074"/>
    </source>
</evidence>
<gene>
    <name evidence="6" type="ORF">A7L45_03300</name>
</gene>
<dbReference type="Pfam" id="PF12913">
    <property type="entry name" value="SH3_6"/>
    <property type="match status" value="1"/>
</dbReference>
<dbReference type="InterPro" id="IPR051202">
    <property type="entry name" value="Peptidase_C40"/>
</dbReference>
<dbReference type="Gene3D" id="3.90.1720.10">
    <property type="entry name" value="endopeptidase domain like (from Nostoc punctiforme)"/>
    <property type="match status" value="1"/>
</dbReference>
<dbReference type="InterPro" id="IPR000064">
    <property type="entry name" value="NLP_P60_dom"/>
</dbReference>
<evidence type="ECO:0000313" key="6">
    <source>
        <dbReference type="EMBL" id="APC39159.1"/>
    </source>
</evidence>
<sequence length="431" mass="49686">MYKDDYIFPTIMYSASFWMHDLTDATEIILSIDEIEKFNNNLKSIIPSLYDLANEGDTIASKPLIDLIQSYKLFTKDMFDSNGKLIPTDYFEEIIRNTNLDKINDYTTIEYGISIKKTSVRSFPIESPIFSSLEHSKINNFDRFQETSCFPFEPVLILHKSLDKKWYFVKNYNYFGWVKSNDIALAKNKKQISNYSKSKEFLMVIAKETTLTINEKDSTPITIKCGMGTKLFLLNHNQSNMMDNYVIKYPTSDISGNLIFKNATIDNTEDIINGNLPYTRYNIINQALKFIDTPYDWGDKFSGKDCSSFILTIYKCFGLLLPRNAEQQENSFANKKNSIKFKKNNSLKNRYSLMDKLKPGASLFLEGHVMMYLGKYKNTHYMIHSFSGYSIKNGSNYETRSALQVAISTIDLISTSGTPFIQKFTSAVNYQ</sequence>
<dbReference type="Pfam" id="PF00877">
    <property type="entry name" value="NLPC_P60"/>
    <property type="match status" value="1"/>
</dbReference>
<name>A0A1J0GCU5_9CLOT</name>
<keyword evidence="3" id="KW-0378">Hydrolase</keyword>
<dbReference type="InterPro" id="IPR027017">
    <property type="entry name" value="P60_peptidase_YkfC"/>
</dbReference>
<dbReference type="STRING" id="1552.A7L45_03300"/>
<dbReference type="InterPro" id="IPR039439">
    <property type="entry name" value="SH3b1_dom"/>
</dbReference>
<dbReference type="EMBL" id="CP015756">
    <property type="protein sequence ID" value="APC39159.1"/>
    <property type="molecule type" value="Genomic_DNA"/>
</dbReference>
<dbReference type="Proteomes" id="UP000182569">
    <property type="component" value="Chromosome"/>
</dbReference>
<dbReference type="PANTHER" id="PTHR47053">
    <property type="entry name" value="MUREIN DD-ENDOPEPTIDASE MEPH-RELATED"/>
    <property type="match status" value="1"/>
</dbReference>
<dbReference type="GO" id="GO:0008234">
    <property type="term" value="F:cysteine-type peptidase activity"/>
    <property type="evidence" value="ECO:0007669"/>
    <property type="project" value="UniProtKB-KW"/>
</dbReference>
<feature type="domain" description="NlpC/P60" evidence="5">
    <location>
        <begin position="277"/>
        <end position="409"/>
    </location>
</feature>
<evidence type="ECO:0000256" key="4">
    <source>
        <dbReference type="ARBA" id="ARBA00022807"/>
    </source>
</evidence>
<dbReference type="GO" id="GO:0006508">
    <property type="term" value="P:proteolysis"/>
    <property type="evidence" value="ECO:0007669"/>
    <property type="project" value="UniProtKB-KW"/>
</dbReference>
<accession>A0A1J0GCU5</accession>
<dbReference type="RefSeq" id="WP_071611455.1">
    <property type="nucleotide sequence ID" value="NZ_CP015756.1"/>
</dbReference>
<keyword evidence="7" id="KW-1185">Reference proteome</keyword>
<dbReference type="AlphaFoldDB" id="A0A1J0GCU5"/>
<evidence type="ECO:0000256" key="3">
    <source>
        <dbReference type="ARBA" id="ARBA00022801"/>
    </source>
</evidence>
<keyword evidence="2" id="KW-0645">Protease</keyword>
<dbReference type="OrthoDB" id="9808890at2"/>
<dbReference type="PIRSF" id="PIRSF019015">
    <property type="entry name" value="P60_peptidase_YkfC"/>
    <property type="match status" value="1"/>
</dbReference>
<proteinExistence type="inferred from homology"/>
<dbReference type="InterPro" id="IPR038765">
    <property type="entry name" value="Papain-like_cys_pep_sf"/>
</dbReference>
<organism evidence="6 7">
    <name type="scientific">Clostridium estertheticum subsp. estertheticum</name>
    <dbReference type="NCBI Taxonomy" id="1552"/>
    <lineage>
        <taxon>Bacteria</taxon>
        <taxon>Bacillati</taxon>
        <taxon>Bacillota</taxon>
        <taxon>Clostridia</taxon>
        <taxon>Eubacteriales</taxon>
        <taxon>Clostridiaceae</taxon>
        <taxon>Clostridium</taxon>
    </lineage>
</organism>
<comment type="similarity">
    <text evidence="1">Belongs to the peptidase C40 family.</text>
</comment>
<dbReference type="PROSITE" id="PS51935">
    <property type="entry name" value="NLPC_P60"/>
    <property type="match status" value="1"/>
</dbReference>
<dbReference type="KEGG" id="ceu:A7L45_03300"/>
<protein>
    <recommendedName>
        <fullName evidence="5">NlpC/P60 domain-containing protein</fullName>
    </recommendedName>
</protein>
<dbReference type="PANTHER" id="PTHR47053:SF1">
    <property type="entry name" value="MUREIN DD-ENDOPEPTIDASE MEPH-RELATED"/>
    <property type="match status" value="1"/>
</dbReference>